<dbReference type="InterPro" id="IPR014710">
    <property type="entry name" value="RmlC-like_jellyroll"/>
</dbReference>
<dbReference type="CDD" id="cd00092">
    <property type="entry name" value="HTH_CRP"/>
    <property type="match status" value="1"/>
</dbReference>
<dbReference type="GO" id="GO:0003677">
    <property type="term" value="F:DNA binding"/>
    <property type="evidence" value="ECO:0007669"/>
    <property type="project" value="UniProtKB-KW"/>
</dbReference>
<dbReference type="PANTHER" id="PTHR24567:SF28">
    <property type="entry name" value="LISTERIOLYSIN REGULATORY PROTEIN"/>
    <property type="match status" value="1"/>
</dbReference>
<evidence type="ECO:0000313" key="7">
    <source>
        <dbReference type="Proteomes" id="UP000480185"/>
    </source>
</evidence>
<keyword evidence="3" id="KW-0010">Activator</keyword>
<dbReference type="SMART" id="SM00419">
    <property type="entry name" value="HTH_CRP"/>
    <property type="match status" value="1"/>
</dbReference>
<dbReference type="Proteomes" id="UP000480185">
    <property type="component" value="Unassembled WGS sequence"/>
</dbReference>
<dbReference type="InterPro" id="IPR012318">
    <property type="entry name" value="HTH_CRP"/>
</dbReference>
<dbReference type="EMBL" id="WJNH01000010">
    <property type="protein sequence ID" value="MRG87588.1"/>
    <property type="molecule type" value="Genomic_DNA"/>
</dbReference>
<evidence type="ECO:0000256" key="1">
    <source>
        <dbReference type="ARBA" id="ARBA00023015"/>
    </source>
</evidence>
<dbReference type="InterPro" id="IPR036390">
    <property type="entry name" value="WH_DNA-bd_sf"/>
</dbReference>
<dbReference type="InterPro" id="IPR000595">
    <property type="entry name" value="cNMP-bd_dom"/>
</dbReference>
<dbReference type="PROSITE" id="PS51063">
    <property type="entry name" value="HTH_CRP_2"/>
    <property type="match status" value="1"/>
</dbReference>
<keyword evidence="4" id="KW-0804">Transcription</keyword>
<dbReference type="PRINTS" id="PR00034">
    <property type="entry name" value="HTHCRP"/>
</dbReference>
<keyword evidence="7" id="KW-1185">Reference proteome</keyword>
<dbReference type="GO" id="GO:0005829">
    <property type="term" value="C:cytosol"/>
    <property type="evidence" value="ECO:0007669"/>
    <property type="project" value="TreeGrafter"/>
</dbReference>
<dbReference type="PANTHER" id="PTHR24567">
    <property type="entry name" value="CRP FAMILY TRANSCRIPTIONAL REGULATORY PROTEIN"/>
    <property type="match status" value="1"/>
</dbReference>
<dbReference type="SUPFAM" id="SSF46785">
    <property type="entry name" value="Winged helix' DNA-binding domain"/>
    <property type="match status" value="1"/>
</dbReference>
<dbReference type="CDD" id="cd00038">
    <property type="entry name" value="CAP_ED"/>
    <property type="match status" value="1"/>
</dbReference>
<accession>A0A6G1X9X6</accession>
<evidence type="ECO:0000313" key="6">
    <source>
        <dbReference type="EMBL" id="MRG87588.1"/>
    </source>
</evidence>
<dbReference type="OrthoDB" id="9812325at2"/>
<comment type="caution">
    <text evidence="6">The sequence shown here is derived from an EMBL/GenBank/DDBJ whole genome shotgun (WGS) entry which is preliminary data.</text>
</comment>
<name>A0A6G1X9X6_9BACI</name>
<dbReference type="Pfam" id="PF00027">
    <property type="entry name" value="cNMP_binding"/>
    <property type="match status" value="1"/>
</dbReference>
<keyword evidence="2" id="KW-0238">DNA-binding</keyword>
<evidence type="ECO:0000256" key="2">
    <source>
        <dbReference type="ARBA" id="ARBA00023125"/>
    </source>
</evidence>
<keyword evidence="1" id="KW-0805">Transcription regulation</keyword>
<dbReference type="InterPro" id="IPR050397">
    <property type="entry name" value="Env_Response_Regulators"/>
</dbReference>
<dbReference type="GO" id="GO:0003700">
    <property type="term" value="F:DNA-binding transcription factor activity"/>
    <property type="evidence" value="ECO:0007669"/>
    <property type="project" value="TreeGrafter"/>
</dbReference>
<dbReference type="SUPFAM" id="SSF51206">
    <property type="entry name" value="cAMP-binding domain-like"/>
    <property type="match status" value="1"/>
</dbReference>
<protein>
    <submittedName>
        <fullName evidence="6">Helix-turn-helix domain-containing protein</fullName>
    </submittedName>
</protein>
<dbReference type="RefSeq" id="WP_153729478.1">
    <property type="nucleotide sequence ID" value="NZ_WJNH01000010.1"/>
</dbReference>
<feature type="domain" description="HTH crp-type" evidence="5">
    <location>
        <begin position="152"/>
        <end position="226"/>
    </location>
</feature>
<evidence type="ECO:0000256" key="3">
    <source>
        <dbReference type="ARBA" id="ARBA00023159"/>
    </source>
</evidence>
<dbReference type="Pfam" id="PF13545">
    <property type="entry name" value="HTH_Crp_2"/>
    <property type="match status" value="1"/>
</dbReference>
<organism evidence="6 7">
    <name type="scientific">Salinibacillus xinjiangensis</name>
    <dbReference type="NCBI Taxonomy" id="1229268"/>
    <lineage>
        <taxon>Bacteria</taxon>
        <taxon>Bacillati</taxon>
        <taxon>Bacillota</taxon>
        <taxon>Bacilli</taxon>
        <taxon>Bacillales</taxon>
        <taxon>Bacillaceae</taxon>
        <taxon>Salinibacillus</taxon>
    </lineage>
</organism>
<reference evidence="6 7" key="1">
    <citation type="submission" date="2019-11" db="EMBL/GenBank/DDBJ databases">
        <authorList>
            <person name="Li J."/>
        </authorList>
    </citation>
    <scope>NUCLEOTIDE SEQUENCE [LARGE SCALE GENOMIC DNA]</scope>
    <source>
        <strain evidence="6 7">J4</strain>
    </source>
</reference>
<sequence length="232" mass="26582">MKSEQSLDKMWYLSKIGFFEFLPMDDLKIFSSYIDHQEIRKSNLIQTPETTKNGLFFVKEGAVRIYGINKDGRMFTHSLLGPYSTYGTLRSFSLGTENVYIETISDVHLCSVSEADFHVLLKEYPSLIYKAMELLSDRLREREKMLEIIATGSVREQMMHLLFSMADTYGKKGQSFVDIPFPLSHQEIANMLGVTREAVSANMRYLKDRGYICSAGRKTIKVNQQAIPSLTN</sequence>
<gene>
    <name evidence="6" type="ORF">GH754_14970</name>
</gene>
<dbReference type="InterPro" id="IPR018490">
    <property type="entry name" value="cNMP-bd_dom_sf"/>
</dbReference>
<dbReference type="AlphaFoldDB" id="A0A6G1X9X6"/>
<dbReference type="Gene3D" id="2.60.120.10">
    <property type="entry name" value="Jelly Rolls"/>
    <property type="match status" value="1"/>
</dbReference>
<dbReference type="Gene3D" id="1.10.10.10">
    <property type="entry name" value="Winged helix-like DNA-binding domain superfamily/Winged helix DNA-binding domain"/>
    <property type="match status" value="1"/>
</dbReference>
<proteinExistence type="predicted"/>
<dbReference type="InterPro" id="IPR036388">
    <property type="entry name" value="WH-like_DNA-bd_sf"/>
</dbReference>
<evidence type="ECO:0000256" key="4">
    <source>
        <dbReference type="ARBA" id="ARBA00023163"/>
    </source>
</evidence>
<evidence type="ECO:0000259" key="5">
    <source>
        <dbReference type="PROSITE" id="PS51063"/>
    </source>
</evidence>